<keyword evidence="3" id="KW-0804">Transcription</keyword>
<dbReference type="InterPro" id="IPR046335">
    <property type="entry name" value="LacI/GalR-like_sensor"/>
</dbReference>
<evidence type="ECO:0000313" key="6">
    <source>
        <dbReference type="EMBL" id="MPV36915.1"/>
    </source>
</evidence>
<feature type="domain" description="HTH lacI-type" evidence="5">
    <location>
        <begin position="9"/>
        <end position="63"/>
    </location>
</feature>
<comment type="caution">
    <text evidence="6">The sequence shown here is derived from an EMBL/GenBank/DDBJ whole genome shotgun (WGS) entry which is preliminary data.</text>
</comment>
<protein>
    <submittedName>
        <fullName evidence="6">LacI family DNA-binding transcriptional regulator</fullName>
    </submittedName>
</protein>
<dbReference type="RefSeq" id="WP_152193855.1">
    <property type="nucleotide sequence ID" value="NZ_VUKD01000001.1"/>
</dbReference>
<evidence type="ECO:0000256" key="2">
    <source>
        <dbReference type="ARBA" id="ARBA00023125"/>
    </source>
</evidence>
<evidence type="ECO:0000256" key="1">
    <source>
        <dbReference type="ARBA" id="ARBA00023015"/>
    </source>
</evidence>
<reference evidence="6 7" key="1">
    <citation type="submission" date="2019-10" db="EMBL/GenBank/DDBJ databases">
        <title>Georgenia wutianyii sp. nov. and Georgenia yuyongxinii sp. nov. isolated from plateau pika (Ochotona curzoniae) in the Qinghai-Tibet plateau of China.</title>
        <authorList>
            <person name="Tian Z."/>
        </authorList>
    </citation>
    <scope>NUCLEOTIDE SEQUENCE [LARGE SCALE GENOMIC DNA]</scope>
    <source>
        <strain evidence="6 7">JCM 19765</strain>
    </source>
</reference>
<sequence>MSRSNSGSVTVRSVAQEAGVSVATVSRVMAGAANVSAERREQVLTAAQRLGYQPNQMARSLATGSSRSVGVVVPNLSNPYFYDVIRGLGRASAAGGYRMVVSDSMEDPAAERDLVEDLLRFVDALVLVAPRQARAQLDALAATAKPAVTLIGPHAAGPLPDATVDNRGGMLALYQHLAELGHRRVVYLGGPAAALQNTIRQEAALEAADLGLEVVVVPAGGTIEAGRDATDAALAHEPTAIAGYNDLVALGALHRLGQRGVRVPEDVSVTGFDDIAFSGFSSPALTTVATPREELGRLGWELLHERMTGRPSRSPAPLSAELVVRASTGPPRGRG</sequence>
<dbReference type="GO" id="GO:0003700">
    <property type="term" value="F:DNA-binding transcription factor activity"/>
    <property type="evidence" value="ECO:0007669"/>
    <property type="project" value="TreeGrafter"/>
</dbReference>
<dbReference type="Gene3D" id="3.40.50.2300">
    <property type="match status" value="2"/>
</dbReference>
<evidence type="ECO:0000256" key="4">
    <source>
        <dbReference type="SAM" id="MobiDB-lite"/>
    </source>
</evidence>
<keyword evidence="1" id="KW-0805">Transcription regulation</keyword>
<keyword evidence="2 6" id="KW-0238">DNA-binding</keyword>
<accession>A0A6N7EK34</accession>
<dbReference type="SUPFAM" id="SSF53822">
    <property type="entry name" value="Periplasmic binding protein-like I"/>
    <property type="match status" value="1"/>
</dbReference>
<dbReference type="Proteomes" id="UP000437709">
    <property type="component" value="Unassembled WGS sequence"/>
</dbReference>
<dbReference type="InterPro" id="IPR028082">
    <property type="entry name" value="Peripla_BP_I"/>
</dbReference>
<dbReference type="SUPFAM" id="SSF47413">
    <property type="entry name" value="lambda repressor-like DNA-binding domains"/>
    <property type="match status" value="1"/>
</dbReference>
<dbReference type="InterPro" id="IPR000843">
    <property type="entry name" value="HTH_LacI"/>
</dbReference>
<dbReference type="Pfam" id="PF00356">
    <property type="entry name" value="LacI"/>
    <property type="match status" value="1"/>
</dbReference>
<dbReference type="PANTHER" id="PTHR30146">
    <property type="entry name" value="LACI-RELATED TRANSCRIPTIONAL REPRESSOR"/>
    <property type="match status" value="1"/>
</dbReference>
<dbReference type="PROSITE" id="PS50932">
    <property type="entry name" value="HTH_LACI_2"/>
    <property type="match status" value="1"/>
</dbReference>
<dbReference type="Pfam" id="PF13377">
    <property type="entry name" value="Peripla_BP_3"/>
    <property type="match status" value="1"/>
</dbReference>
<feature type="region of interest" description="Disordered" evidence="4">
    <location>
        <begin position="308"/>
        <end position="335"/>
    </location>
</feature>
<dbReference type="GO" id="GO:0000976">
    <property type="term" value="F:transcription cis-regulatory region binding"/>
    <property type="evidence" value="ECO:0007669"/>
    <property type="project" value="TreeGrafter"/>
</dbReference>
<organism evidence="6 7">
    <name type="scientific">Georgenia subflava</name>
    <dbReference type="NCBI Taxonomy" id="1622177"/>
    <lineage>
        <taxon>Bacteria</taxon>
        <taxon>Bacillati</taxon>
        <taxon>Actinomycetota</taxon>
        <taxon>Actinomycetes</taxon>
        <taxon>Micrococcales</taxon>
        <taxon>Bogoriellaceae</taxon>
        <taxon>Georgenia</taxon>
    </lineage>
</organism>
<dbReference type="AlphaFoldDB" id="A0A6N7EK34"/>
<evidence type="ECO:0000259" key="5">
    <source>
        <dbReference type="PROSITE" id="PS50932"/>
    </source>
</evidence>
<dbReference type="Gene3D" id="1.10.260.40">
    <property type="entry name" value="lambda repressor-like DNA-binding domains"/>
    <property type="match status" value="1"/>
</dbReference>
<dbReference type="PANTHER" id="PTHR30146:SF138">
    <property type="entry name" value="TRANSCRIPTIONAL REGULATORY PROTEIN"/>
    <property type="match status" value="1"/>
</dbReference>
<name>A0A6N7EK34_9MICO</name>
<dbReference type="CDD" id="cd06267">
    <property type="entry name" value="PBP1_LacI_sugar_binding-like"/>
    <property type="match status" value="1"/>
</dbReference>
<proteinExistence type="predicted"/>
<dbReference type="InterPro" id="IPR010982">
    <property type="entry name" value="Lambda_DNA-bd_dom_sf"/>
</dbReference>
<evidence type="ECO:0000313" key="7">
    <source>
        <dbReference type="Proteomes" id="UP000437709"/>
    </source>
</evidence>
<dbReference type="SMART" id="SM00354">
    <property type="entry name" value="HTH_LACI"/>
    <property type="match status" value="1"/>
</dbReference>
<keyword evidence="7" id="KW-1185">Reference proteome</keyword>
<dbReference type="EMBL" id="WHPC01000021">
    <property type="protein sequence ID" value="MPV36915.1"/>
    <property type="molecule type" value="Genomic_DNA"/>
</dbReference>
<gene>
    <name evidence="6" type="ORF">GB881_07580</name>
</gene>
<dbReference type="OrthoDB" id="3258243at2"/>
<evidence type="ECO:0000256" key="3">
    <source>
        <dbReference type="ARBA" id="ARBA00023163"/>
    </source>
</evidence>
<dbReference type="CDD" id="cd01392">
    <property type="entry name" value="HTH_LacI"/>
    <property type="match status" value="1"/>
</dbReference>